<dbReference type="AlphaFoldDB" id="A0A9X2EB73"/>
<evidence type="ECO:0000313" key="4">
    <source>
        <dbReference type="Proteomes" id="UP001139157"/>
    </source>
</evidence>
<dbReference type="InterPro" id="IPR036162">
    <property type="entry name" value="Resolvase-like_N_sf"/>
</dbReference>
<organism evidence="3 4">
    <name type="scientific">Nocardia pulmonis</name>
    <dbReference type="NCBI Taxonomy" id="2951408"/>
    <lineage>
        <taxon>Bacteria</taxon>
        <taxon>Bacillati</taxon>
        <taxon>Actinomycetota</taxon>
        <taxon>Actinomycetes</taxon>
        <taxon>Mycobacteriales</taxon>
        <taxon>Nocardiaceae</taxon>
        <taxon>Nocardia</taxon>
    </lineage>
</organism>
<dbReference type="Gene3D" id="3.90.1750.20">
    <property type="entry name" value="Putative Large Serine Recombinase, Chain B, Domain 2"/>
    <property type="match status" value="1"/>
</dbReference>
<dbReference type="InterPro" id="IPR050639">
    <property type="entry name" value="SSR_resolvase"/>
</dbReference>
<dbReference type="PANTHER" id="PTHR30461">
    <property type="entry name" value="DNA-INVERTASE FROM LAMBDOID PROPHAGE"/>
    <property type="match status" value="1"/>
</dbReference>
<reference evidence="3" key="1">
    <citation type="submission" date="2022-06" db="EMBL/GenBank/DDBJ databases">
        <title>Novel species in genus nocardia.</title>
        <authorList>
            <person name="Li F."/>
        </authorList>
    </citation>
    <scope>NUCLEOTIDE SEQUENCE</scope>
    <source>
        <strain evidence="3">CDC141</strain>
    </source>
</reference>
<accession>A0A9X2EB73</accession>
<dbReference type="Proteomes" id="UP001139157">
    <property type="component" value="Unassembled WGS sequence"/>
</dbReference>
<dbReference type="EMBL" id="JAMRXG010000006">
    <property type="protein sequence ID" value="MCM6774928.1"/>
    <property type="molecule type" value="Genomic_DNA"/>
</dbReference>
<keyword evidence="1" id="KW-0175">Coiled coil</keyword>
<dbReference type="GO" id="GO:0003677">
    <property type="term" value="F:DNA binding"/>
    <property type="evidence" value="ECO:0007669"/>
    <property type="project" value="InterPro"/>
</dbReference>
<sequence>MTENTRAARRERLDIAAQLRWVIYARKSGPGDKSPADQEKAGRRDIESIGGVVVEVFKDNLSASRYRRVQERKGFVAMRKFIQAGHADGLWTFAHNRGHRDLDDYVHLRRMCIESRIPWRYSGRTYELWRAVDRRAANADAVRAEEQSDDISEAVKRGIDEAVTAGEPHGKVLKGYRIVRDPNSGKPIRREPIPEQAAVIREAARRVLPPRLEKLQRVSRDLTPAWEKAGGKGAFDLKALRKILTNPSYAGLRTHKGQVVRVGTWEGILTVDEHERLVALLDDPSRRTHRGNEPVHLVSYIATCTQCKEVVHGRTPTRSRRGYPFYTCEAGCVGRGIAKVDAHVEEVLLRLLEHPDTMAKLMAEDAEGKASVDEQLAHIERLRNNIRVFVKQAARTGLTAAEVDEYVSEVKTQIREAEERMKASIGDPVLAGIVGPDVRRAWAGYDMVQKRDVIRRAMKIEIRPVEHRGRYSEVGVEIYPLRGLAAVPMEIN</sequence>
<dbReference type="GO" id="GO:0000150">
    <property type="term" value="F:DNA strand exchange activity"/>
    <property type="evidence" value="ECO:0007669"/>
    <property type="project" value="InterPro"/>
</dbReference>
<name>A0A9X2EB73_9NOCA</name>
<protein>
    <submittedName>
        <fullName evidence="3">Recombinase family protein</fullName>
    </submittedName>
</protein>
<dbReference type="Gene3D" id="3.40.50.1390">
    <property type="entry name" value="Resolvase, N-terminal catalytic domain"/>
    <property type="match status" value="1"/>
</dbReference>
<dbReference type="SUPFAM" id="SSF53041">
    <property type="entry name" value="Resolvase-like"/>
    <property type="match status" value="1"/>
</dbReference>
<dbReference type="CDD" id="cd00338">
    <property type="entry name" value="Ser_Recombinase"/>
    <property type="match status" value="1"/>
</dbReference>
<feature type="domain" description="Recombinase" evidence="2">
    <location>
        <begin position="173"/>
        <end position="287"/>
    </location>
</feature>
<evidence type="ECO:0000313" key="3">
    <source>
        <dbReference type="EMBL" id="MCM6774928.1"/>
    </source>
</evidence>
<gene>
    <name evidence="3" type="ORF">NDR86_15745</name>
</gene>
<dbReference type="PANTHER" id="PTHR30461:SF23">
    <property type="entry name" value="DNA RECOMBINASE-RELATED"/>
    <property type="match status" value="1"/>
</dbReference>
<dbReference type="Pfam" id="PF07508">
    <property type="entry name" value="Recombinase"/>
    <property type="match status" value="1"/>
</dbReference>
<evidence type="ECO:0000259" key="2">
    <source>
        <dbReference type="PROSITE" id="PS51737"/>
    </source>
</evidence>
<dbReference type="SMART" id="SM00857">
    <property type="entry name" value="Resolvase"/>
    <property type="match status" value="1"/>
</dbReference>
<keyword evidence="4" id="KW-1185">Reference proteome</keyword>
<evidence type="ECO:0000256" key="1">
    <source>
        <dbReference type="SAM" id="Coils"/>
    </source>
</evidence>
<comment type="caution">
    <text evidence="3">The sequence shown here is derived from an EMBL/GenBank/DDBJ whole genome shotgun (WGS) entry which is preliminary data.</text>
</comment>
<proteinExistence type="predicted"/>
<dbReference type="InterPro" id="IPR011109">
    <property type="entry name" value="DNA_bind_recombinase_dom"/>
</dbReference>
<dbReference type="RefSeq" id="WP_251912840.1">
    <property type="nucleotide sequence ID" value="NZ_JAMRXG010000006.1"/>
</dbReference>
<dbReference type="InterPro" id="IPR006119">
    <property type="entry name" value="Resolv_N"/>
</dbReference>
<feature type="coiled-coil region" evidence="1">
    <location>
        <begin position="400"/>
        <end position="427"/>
    </location>
</feature>
<dbReference type="Pfam" id="PF00239">
    <property type="entry name" value="Resolvase"/>
    <property type="match status" value="1"/>
</dbReference>
<dbReference type="InterPro" id="IPR038109">
    <property type="entry name" value="DNA_bind_recomb_sf"/>
</dbReference>
<dbReference type="PROSITE" id="PS51737">
    <property type="entry name" value="RECOMBINASE_DNA_BIND"/>
    <property type="match status" value="1"/>
</dbReference>